<dbReference type="Gramene" id="rna25603">
    <property type="protein sequence ID" value="RHN62962.1"/>
    <property type="gene ID" value="gene25603"/>
</dbReference>
<proteinExistence type="predicted"/>
<sequence>MDTIRDVHRHKHRHAHTLHDYRLDVCLGNAIFRQMSIFKKIINQFHHSNFSKQTLESKLH</sequence>
<name>A0A396IBH5_MEDTR</name>
<accession>A0A396IBH5</accession>
<evidence type="ECO:0000313" key="1">
    <source>
        <dbReference type="EMBL" id="RHN62962.1"/>
    </source>
</evidence>
<gene>
    <name evidence="1" type="ORF">MtrunA17_Chr4g0053151</name>
</gene>
<dbReference type="Proteomes" id="UP000265566">
    <property type="component" value="Chromosome 4"/>
</dbReference>
<comment type="caution">
    <text evidence="1">The sequence shown here is derived from an EMBL/GenBank/DDBJ whole genome shotgun (WGS) entry which is preliminary data.</text>
</comment>
<dbReference type="EMBL" id="PSQE01000004">
    <property type="protein sequence ID" value="RHN62962.1"/>
    <property type="molecule type" value="Genomic_DNA"/>
</dbReference>
<organism evidence="1">
    <name type="scientific">Medicago truncatula</name>
    <name type="common">Barrel medic</name>
    <name type="synonym">Medicago tribuloides</name>
    <dbReference type="NCBI Taxonomy" id="3880"/>
    <lineage>
        <taxon>Eukaryota</taxon>
        <taxon>Viridiplantae</taxon>
        <taxon>Streptophyta</taxon>
        <taxon>Embryophyta</taxon>
        <taxon>Tracheophyta</taxon>
        <taxon>Spermatophyta</taxon>
        <taxon>Magnoliopsida</taxon>
        <taxon>eudicotyledons</taxon>
        <taxon>Gunneridae</taxon>
        <taxon>Pentapetalae</taxon>
        <taxon>rosids</taxon>
        <taxon>fabids</taxon>
        <taxon>Fabales</taxon>
        <taxon>Fabaceae</taxon>
        <taxon>Papilionoideae</taxon>
        <taxon>50 kb inversion clade</taxon>
        <taxon>NPAAA clade</taxon>
        <taxon>Hologalegina</taxon>
        <taxon>IRL clade</taxon>
        <taxon>Trifolieae</taxon>
        <taxon>Medicago</taxon>
    </lineage>
</organism>
<reference evidence="1" key="1">
    <citation type="journal article" date="2018" name="Nat. Plants">
        <title>Whole-genome landscape of Medicago truncatula symbiotic genes.</title>
        <authorList>
            <person name="Pecrix Y."/>
            <person name="Gamas P."/>
            <person name="Carrere S."/>
        </authorList>
    </citation>
    <scope>NUCLEOTIDE SEQUENCE</scope>
    <source>
        <tissue evidence="1">Leaves</tissue>
    </source>
</reference>
<dbReference type="AlphaFoldDB" id="A0A396IBH5"/>
<protein>
    <submittedName>
        <fullName evidence="1">Uncharacterized protein</fullName>
    </submittedName>
</protein>